<sequence length="92" mass="11053">MLDVNFLERKTHYDFSSLQSPFKNNEISDQGFKLQAIFANQAKINNIWYKKGDFLKNYKILDICKDYVLLEHYNGDQMYLKFKKESKINVNF</sequence>
<proteinExistence type="predicted"/>
<reference evidence="1" key="1">
    <citation type="submission" date="2024-05" db="EMBL/GenBank/DDBJ databases">
        <title>Campylobacter coli isolated from environmental waters in Slovenia.</title>
        <authorList>
            <person name="Zautner A.E."/>
            <person name="Bunk B."/>
            <person name="Riedel T."/>
            <person name="Sproeer C."/>
        </authorList>
    </citation>
    <scope>NUCLEOTIDE SEQUENCE</scope>
    <source>
        <strain evidence="1">CCS1377</strain>
    </source>
</reference>
<organism evidence="1">
    <name type="scientific">Campylobacter sp. CCS1377</name>
    <dbReference type="NCBI Taxonomy" id="3158229"/>
    <lineage>
        <taxon>Bacteria</taxon>
        <taxon>Pseudomonadati</taxon>
        <taxon>Campylobacterota</taxon>
        <taxon>Epsilonproteobacteria</taxon>
        <taxon>Campylobacterales</taxon>
        <taxon>Campylobacteraceae</taxon>
        <taxon>Campylobacter</taxon>
    </lineage>
</organism>
<dbReference type="AlphaFoldDB" id="A0AAU7E5S3"/>
<evidence type="ECO:0000313" key="1">
    <source>
        <dbReference type="EMBL" id="XBJ29240.1"/>
    </source>
</evidence>
<evidence type="ECO:0008006" key="2">
    <source>
        <dbReference type="Google" id="ProtNLM"/>
    </source>
</evidence>
<gene>
    <name evidence="1" type="ORF">AAH949_09220</name>
</gene>
<name>A0AAU7E5S3_9BACT</name>
<dbReference type="EMBL" id="CP155620">
    <property type="protein sequence ID" value="XBJ29240.1"/>
    <property type="molecule type" value="Genomic_DNA"/>
</dbReference>
<dbReference type="RefSeq" id="WP_348518583.1">
    <property type="nucleotide sequence ID" value="NZ_CP155620.1"/>
</dbReference>
<protein>
    <recommendedName>
        <fullName evidence="2">Transformation system protein</fullName>
    </recommendedName>
</protein>
<accession>A0AAU7E5S3</accession>